<dbReference type="InterPro" id="IPR050707">
    <property type="entry name" value="HTH_MetabolicPath_Reg"/>
</dbReference>
<organism evidence="6 7">
    <name type="scientific">Pseudonocardia thermophila</name>
    <dbReference type="NCBI Taxonomy" id="1848"/>
    <lineage>
        <taxon>Bacteria</taxon>
        <taxon>Bacillati</taxon>
        <taxon>Actinomycetota</taxon>
        <taxon>Actinomycetes</taxon>
        <taxon>Pseudonocardiales</taxon>
        <taxon>Pseudonocardiaceae</taxon>
        <taxon>Pseudonocardia</taxon>
    </lineage>
</organism>
<evidence type="ECO:0000313" key="6">
    <source>
        <dbReference type="EMBL" id="SHK68518.1"/>
    </source>
</evidence>
<dbReference type="PANTHER" id="PTHR30136">
    <property type="entry name" value="HELIX-TURN-HELIX TRANSCRIPTIONAL REGULATOR, ICLR FAMILY"/>
    <property type="match status" value="1"/>
</dbReference>
<name>A0A1M6UHE8_PSETH</name>
<keyword evidence="1" id="KW-0805">Transcription regulation</keyword>
<feature type="domain" description="IclR-ED" evidence="5">
    <location>
        <begin position="85"/>
        <end position="260"/>
    </location>
</feature>
<dbReference type="PROSITE" id="PS51078">
    <property type="entry name" value="ICLR_ED"/>
    <property type="match status" value="1"/>
</dbReference>
<accession>A0A1M6UHE8</accession>
<keyword evidence="7" id="KW-1185">Reference proteome</keyword>
<keyword evidence="3" id="KW-0804">Transcription</keyword>
<dbReference type="Gene3D" id="3.30.450.40">
    <property type="match status" value="1"/>
</dbReference>
<dbReference type="EMBL" id="FRAP01000010">
    <property type="protein sequence ID" value="SHK68518.1"/>
    <property type="molecule type" value="Genomic_DNA"/>
</dbReference>
<reference evidence="6 7" key="1">
    <citation type="submission" date="2016-11" db="EMBL/GenBank/DDBJ databases">
        <authorList>
            <person name="Jaros S."/>
            <person name="Januszkiewicz K."/>
            <person name="Wedrychowicz H."/>
        </authorList>
    </citation>
    <scope>NUCLEOTIDE SEQUENCE [LARGE SCALE GENOMIC DNA]</scope>
    <source>
        <strain evidence="6 7">DSM 43832</strain>
    </source>
</reference>
<evidence type="ECO:0000259" key="5">
    <source>
        <dbReference type="PROSITE" id="PS51078"/>
    </source>
</evidence>
<dbReference type="PANTHER" id="PTHR30136:SF8">
    <property type="entry name" value="TRANSCRIPTIONAL REGULATORY PROTEIN"/>
    <property type="match status" value="1"/>
</dbReference>
<evidence type="ECO:0000256" key="1">
    <source>
        <dbReference type="ARBA" id="ARBA00023015"/>
    </source>
</evidence>
<evidence type="ECO:0000313" key="7">
    <source>
        <dbReference type="Proteomes" id="UP000184363"/>
    </source>
</evidence>
<dbReference type="RefSeq" id="WP_073457577.1">
    <property type="nucleotide sequence ID" value="NZ_FRAP01000010.1"/>
</dbReference>
<dbReference type="PROSITE" id="PS51077">
    <property type="entry name" value="HTH_ICLR"/>
    <property type="match status" value="1"/>
</dbReference>
<protein>
    <submittedName>
        <fullName evidence="6">Transcriptional regulator, IclR family</fullName>
    </submittedName>
</protein>
<dbReference type="Pfam" id="PF09339">
    <property type="entry name" value="HTH_IclR"/>
    <property type="match status" value="1"/>
</dbReference>
<dbReference type="InterPro" id="IPR036388">
    <property type="entry name" value="WH-like_DNA-bd_sf"/>
</dbReference>
<dbReference type="SUPFAM" id="SSF55781">
    <property type="entry name" value="GAF domain-like"/>
    <property type="match status" value="1"/>
</dbReference>
<dbReference type="InterPro" id="IPR036390">
    <property type="entry name" value="WH_DNA-bd_sf"/>
</dbReference>
<dbReference type="SMART" id="SM00346">
    <property type="entry name" value="HTH_ICLR"/>
    <property type="match status" value="1"/>
</dbReference>
<feature type="domain" description="HTH iclR-type" evidence="4">
    <location>
        <begin position="22"/>
        <end position="84"/>
    </location>
</feature>
<dbReference type="InterPro" id="IPR005471">
    <property type="entry name" value="Tscrpt_reg_IclR_N"/>
</dbReference>
<dbReference type="STRING" id="1848.SAMN05443637_11070"/>
<dbReference type="OrthoDB" id="7274111at2"/>
<dbReference type="GO" id="GO:0003700">
    <property type="term" value="F:DNA-binding transcription factor activity"/>
    <property type="evidence" value="ECO:0007669"/>
    <property type="project" value="TreeGrafter"/>
</dbReference>
<sequence length="267" mass="27516">MTTPATGGAPAADGDANGRSDIQAVSRVSRILGLFNVDRTELVTADVALRLGLNRTTTHRYLTSMVAVGLLEPGSRHSSYVVGPLATRLGAMATGSSPALAEAPRHMPALADELGATVALSLWASTGPMVVHVAEPRVADAVLTVRVGTVLGVDSAQGAVFAAYLPRGASRIEVLRARLDRARQEEFDRTVAAARRDGVVIVRHTDVGVVAVAAPIFDPSGICASIAAVGLAGSATEAAVPERVERVRAAADRMSTVLGGERPTSAE</sequence>
<dbReference type="InterPro" id="IPR014757">
    <property type="entry name" value="Tscrpt_reg_IclR_C"/>
</dbReference>
<dbReference type="GO" id="GO:0045892">
    <property type="term" value="P:negative regulation of DNA-templated transcription"/>
    <property type="evidence" value="ECO:0007669"/>
    <property type="project" value="TreeGrafter"/>
</dbReference>
<evidence type="ECO:0000259" key="4">
    <source>
        <dbReference type="PROSITE" id="PS51077"/>
    </source>
</evidence>
<gene>
    <name evidence="6" type="ORF">SAMN05443637_11070</name>
</gene>
<dbReference type="SUPFAM" id="SSF46785">
    <property type="entry name" value="Winged helix' DNA-binding domain"/>
    <property type="match status" value="1"/>
</dbReference>
<dbReference type="GO" id="GO:0003677">
    <property type="term" value="F:DNA binding"/>
    <property type="evidence" value="ECO:0007669"/>
    <property type="project" value="UniProtKB-KW"/>
</dbReference>
<dbReference type="Proteomes" id="UP000184363">
    <property type="component" value="Unassembled WGS sequence"/>
</dbReference>
<dbReference type="AlphaFoldDB" id="A0A1M6UHE8"/>
<dbReference type="InterPro" id="IPR029016">
    <property type="entry name" value="GAF-like_dom_sf"/>
</dbReference>
<dbReference type="Gene3D" id="1.10.10.10">
    <property type="entry name" value="Winged helix-like DNA-binding domain superfamily/Winged helix DNA-binding domain"/>
    <property type="match status" value="1"/>
</dbReference>
<dbReference type="Pfam" id="PF01614">
    <property type="entry name" value="IclR_C"/>
    <property type="match status" value="1"/>
</dbReference>
<keyword evidence="2" id="KW-0238">DNA-binding</keyword>
<evidence type="ECO:0000256" key="2">
    <source>
        <dbReference type="ARBA" id="ARBA00023125"/>
    </source>
</evidence>
<proteinExistence type="predicted"/>
<evidence type="ECO:0000256" key="3">
    <source>
        <dbReference type="ARBA" id="ARBA00023163"/>
    </source>
</evidence>